<dbReference type="PANTHER" id="PTHR42752:SF1">
    <property type="entry name" value="IMIDAZOLONEPROPIONASE-RELATED"/>
    <property type="match status" value="1"/>
</dbReference>
<evidence type="ECO:0000313" key="11">
    <source>
        <dbReference type="Proteomes" id="UP000008634"/>
    </source>
</evidence>
<dbReference type="AlphaFoldDB" id="E6X3V5"/>
<dbReference type="Gene3D" id="3.20.20.140">
    <property type="entry name" value="Metal-dependent hydrolases"/>
    <property type="match status" value="1"/>
</dbReference>
<accession>E6X3V5</accession>
<dbReference type="SUPFAM" id="SSF51338">
    <property type="entry name" value="Composite domain of metallo-dependent hydrolases"/>
    <property type="match status" value="1"/>
</dbReference>
<keyword evidence="11" id="KW-1185">Reference proteome</keyword>
<organism evidence="10 11">
    <name type="scientific">Cellulophaga algicola (strain DSM 14237 / IC166 / ACAM 630)</name>
    <dbReference type="NCBI Taxonomy" id="688270"/>
    <lineage>
        <taxon>Bacteria</taxon>
        <taxon>Pseudomonadati</taxon>
        <taxon>Bacteroidota</taxon>
        <taxon>Flavobacteriia</taxon>
        <taxon>Flavobacteriales</taxon>
        <taxon>Flavobacteriaceae</taxon>
        <taxon>Cellulophaga</taxon>
    </lineage>
</organism>
<dbReference type="InterPro" id="IPR006680">
    <property type="entry name" value="Amidohydro-rel"/>
</dbReference>
<dbReference type="Pfam" id="PF01979">
    <property type="entry name" value="Amidohydro_1"/>
    <property type="match status" value="1"/>
</dbReference>
<dbReference type="PANTHER" id="PTHR42752">
    <property type="entry name" value="IMIDAZOLONEPROPIONASE"/>
    <property type="match status" value="1"/>
</dbReference>
<evidence type="ECO:0000256" key="6">
    <source>
        <dbReference type="ARBA" id="ARBA00022833"/>
    </source>
</evidence>
<comment type="pathway">
    <text evidence="1">Amino-acid degradation.</text>
</comment>
<dbReference type="HOGENOM" id="CLU_041647_0_0_10"/>
<feature type="domain" description="Amidohydrolase-related" evidence="9">
    <location>
        <begin position="75"/>
        <end position="410"/>
    </location>
</feature>
<dbReference type="GO" id="GO:0046872">
    <property type="term" value="F:metal ion binding"/>
    <property type="evidence" value="ECO:0007669"/>
    <property type="project" value="UniProtKB-KW"/>
</dbReference>
<dbReference type="KEGG" id="cao:Celal_1983"/>
<dbReference type="EMBL" id="CP002453">
    <property type="protein sequence ID" value="ADV49280.1"/>
    <property type="molecule type" value="Genomic_DNA"/>
</dbReference>
<evidence type="ECO:0000256" key="8">
    <source>
        <dbReference type="NCBIfam" id="TIGR01224"/>
    </source>
</evidence>
<evidence type="ECO:0000256" key="1">
    <source>
        <dbReference type="ARBA" id="ARBA00005023"/>
    </source>
</evidence>
<dbReference type="GO" id="GO:0050480">
    <property type="term" value="F:imidazolonepropionase activity"/>
    <property type="evidence" value="ECO:0007669"/>
    <property type="project" value="UniProtKB-UniRule"/>
</dbReference>
<dbReference type="GO" id="GO:0019556">
    <property type="term" value="P:L-histidine catabolic process to glutamate and formamide"/>
    <property type="evidence" value="ECO:0007669"/>
    <property type="project" value="UniProtKB-UniRule"/>
</dbReference>
<dbReference type="OrthoDB" id="9776455at2"/>
<keyword evidence="4 10" id="KW-0378">Hydrolase</keyword>
<evidence type="ECO:0000256" key="4">
    <source>
        <dbReference type="ARBA" id="ARBA00022801"/>
    </source>
</evidence>
<dbReference type="Gene3D" id="2.30.40.10">
    <property type="entry name" value="Urease, subunit C, domain 1"/>
    <property type="match status" value="1"/>
</dbReference>
<evidence type="ECO:0000313" key="10">
    <source>
        <dbReference type="EMBL" id="ADV49280.1"/>
    </source>
</evidence>
<evidence type="ECO:0000256" key="2">
    <source>
        <dbReference type="ARBA" id="ARBA00012864"/>
    </source>
</evidence>
<dbReference type="NCBIfam" id="TIGR01224">
    <property type="entry name" value="hutI"/>
    <property type="match status" value="1"/>
</dbReference>
<dbReference type="RefSeq" id="WP_013550756.1">
    <property type="nucleotide sequence ID" value="NC_014934.1"/>
</dbReference>
<name>E6X3V5_CELAD</name>
<keyword evidence="6" id="KW-0862">Zinc</keyword>
<evidence type="ECO:0000256" key="3">
    <source>
        <dbReference type="ARBA" id="ARBA00022723"/>
    </source>
</evidence>
<dbReference type="InterPro" id="IPR011059">
    <property type="entry name" value="Metal-dep_hydrolase_composite"/>
</dbReference>
<dbReference type="GO" id="GO:0005737">
    <property type="term" value="C:cytoplasm"/>
    <property type="evidence" value="ECO:0007669"/>
    <property type="project" value="UniProtKB-UniRule"/>
</dbReference>
<evidence type="ECO:0000259" key="9">
    <source>
        <dbReference type="Pfam" id="PF01979"/>
    </source>
</evidence>
<evidence type="ECO:0000256" key="7">
    <source>
        <dbReference type="ARBA" id="ARBA00023004"/>
    </source>
</evidence>
<keyword evidence="5" id="KW-0369">Histidine metabolism</keyword>
<evidence type="ECO:0000256" key="5">
    <source>
        <dbReference type="ARBA" id="ARBA00022808"/>
    </source>
</evidence>
<keyword evidence="3" id="KW-0479">Metal-binding</keyword>
<proteinExistence type="predicted"/>
<dbReference type="eggNOG" id="COG1228">
    <property type="taxonomic scope" value="Bacteria"/>
</dbReference>
<sequence>MKKLKLIGPFKQLVTMTGLPLKGALSDEQLTIVEDAGILIEEGNIKAIGLFKNMVLNVDHTTTEITRLEGDHVCLPGFIDAHTHICFGGSRAKDYAMRNAGKTYLEIAKAGGGIWDTVTQTRKASTEELIKKIIKRTKQHLKNGVTTLEVKSGYGLSVTEELKMLRAIKSSNAQTPLDLIPTCLAAHMKPKDFMGTNTAYLKEISNTLFPILKEENLSNRIDAFIEESAFSKEEIRPYFEKAIAMDFDITVHADQFSTGGSAIAVEFGAISADHLEASTDKEIELLSKSNVIATALPGASLGLGCAFTPARKLLDAGCAVAIASDHNPGSAPMGDLLTQAAILQTFEKLSNAEVLAGITYRAAAALNVSDRGQLKEGLLADFVLFHTSDYHEILYNQGAFKPCMVFKNGALIFDKHKTS</sequence>
<dbReference type="InterPro" id="IPR005920">
    <property type="entry name" value="HutI"/>
</dbReference>
<reference evidence="10 11" key="1">
    <citation type="journal article" date="2010" name="Stand. Genomic Sci.">
        <title>Complete genome sequence of Cellulophaga algicola type strain (IC166).</title>
        <authorList>
            <person name="Abt B."/>
            <person name="Lu M."/>
            <person name="Misra M."/>
            <person name="Han C."/>
            <person name="Nolan M."/>
            <person name="Lucas S."/>
            <person name="Hammon N."/>
            <person name="Deshpande S."/>
            <person name="Cheng J.F."/>
            <person name="Tapia R."/>
            <person name="Goodwin L."/>
            <person name="Pitluck S."/>
            <person name="Liolios K."/>
            <person name="Pagani I."/>
            <person name="Ivanova N."/>
            <person name="Mavromatis K."/>
            <person name="Ovchinikova G."/>
            <person name="Pati A."/>
            <person name="Chen A."/>
            <person name="Palaniappan K."/>
            <person name="Land M."/>
            <person name="Hauser L."/>
            <person name="Chang Y.J."/>
            <person name="Jeffries C.D."/>
            <person name="Detter J.C."/>
            <person name="Brambilla E."/>
            <person name="Rohde M."/>
            <person name="Tindall B.J."/>
            <person name="Goker M."/>
            <person name="Woyke T."/>
            <person name="Bristow J."/>
            <person name="Eisen J.A."/>
            <person name="Markowitz V."/>
            <person name="Hugenholtz P."/>
            <person name="Kyrpides N.C."/>
            <person name="Klenk H.P."/>
            <person name="Lapidus A."/>
        </authorList>
    </citation>
    <scope>NUCLEOTIDE SEQUENCE [LARGE SCALE GENOMIC DNA]</scope>
    <source>
        <strain evidence="11">DSM 14237 / IC166 / ACAM 630</strain>
    </source>
</reference>
<gene>
    <name evidence="10" type="ordered locus">Celal_1983</name>
</gene>
<dbReference type="Proteomes" id="UP000008634">
    <property type="component" value="Chromosome"/>
</dbReference>
<protein>
    <recommendedName>
        <fullName evidence="2 8">Imidazolonepropionase</fullName>
        <ecNumber evidence="2 8">3.5.2.7</ecNumber>
    </recommendedName>
</protein>
<dbReference type="InterPro" id="IPR032466">
    <property type="entry name" value="Metal_Hydrolase"/>
</dbReference>
<dbReference type="EC" id="3.5.2.7" evidence="2 8"/>
<dbReference type="SUPFAM" id="SSF51556">
    <property type="entry name" value="Metallo-dependent hydrolases"/>
    <property type="match status" value="1"/>
</dbReference>
<dbReference type="STRING" id="688270.Celal_1983"/>
<keyword evidence="7" id="KW-0408">Iron</keyword>